<dbReference type="GeneID" id="34524875"/>
<feature type="domain" description="N-terminal Ras-GEF" evidence="5">
    <location>
        <begin position="837"/>
        <end position="978"/>
    </location>
</feature>
<dbReference type="InterPro" id="IPR036028">
    <property type="entry name" value="SH3-like_dom_sf"/>
</dbReference>
<feature type="region of interest" description="Disordered" evidence="3">
    <location>
        <begin position="199"/>
        <end position="238"/>
    </location>
</feature>
<gene>
    <name evidence="6" type="primary">KNAG0C00810</name>
    <name evidence="6" type="ordered locus">KNAG_0C00810</name>
</gene>
<keyword evidence="1 2" id="KW-0344">Guanine-nucleotide releasing factor</keyword>
<dbReference type="OrthoDB" id="546434at2759"/>
<evidence type="ECO:0000313" key="6">
    <source>
        <dbReference type="EMBL" id="CCK69195.1"/>
    </source>
</evidence>
<dbReference type="Proteomes" id="UP000006310">
    <property type="component" value="Chromosome 3"/>
</dbReference>
<evidence type="ECO:0000259" key="5">
    <source>
        <dbReference type="PROSITE" id="PS50212"/>
    </source>
</evidence>
<dbReference type="SMART" id="SM00147">
    <property type="entry name" value="RasGEF"/>
    <property type="match status" value="1"/>
</dbReference>
<feature type="domain" description="Ras-GEF" evidence="4">
    <location>
        <begin position="1124"/>
        <end position="1365"/>
    </location>
</feature>
<feature type="compositionally biased region" description="Polar residues" evidence="3">
    <location>
        <begin position="199"/>
        <end position="208"/>
    </location>
</feature>
<accession>J7R2Y6</accession>
<dbReference type="Pfam" id="PF00618">
    <property type="entry name" value="RasGEF_N"/>
    <property type="match status" value="1"/>
</dbReference>
<dbReference type="RefSeq" id="XP_022463441.1">
    <property type="nucleotide sequence ID" value="XM_022606779.1"/>
</dbReference>
<evidence type="ECO:0000259" key="4">
    <source>
        <dbReference type="PROSITE" id="PS50009"/>
    </source>
</evidence>
<dbReference type="InterPro" id="IPR036964">
    <property type="entry name" value="RASGEF_cat_dom_sf"/>
</dbReference>
<dbReference type="InterPro" id="IPR000651">
    <property type="entry name" value="Ras-like_Gua-exchang_fac_N"/>
</dbReference>
<dbReference type="Gene3D" id="2.30.30.40">
    <property type="entry name" value="SH3 Domains"/>
    <property type="match status" value="1"/>
</dbReference>
<dbReference type="PROSITE" id="PS50009">
    <property type="entry name" value="RASGEF_CAT"/>
    <property type="match status" value="1"/>
</dbReference>
<dbReference type="Gene3D" id="1.20.870.10">
    <property type="entry name" value="Son of sevenless (SoS) protein Chain: S domain 1"/>
    <property type="match status" value="1"/>
</dbReference>
<dbReference type="InterPro" id="IPR008937">
    <property type="entry name" value="Ras-like_GEF"/>
</dbReference>
<dbReference type="eggNOG" id="KOG3417">
    <property type="taxonomic scope" value="Eukaryota"/>
</dbReference>
<evidence type="ECO:0000256" key="3">
    <source>
        <dbReference type="SAM" id="MobiDB-lite"/>
    </source>
</evidence>
<dbReference type="GO" id="GO:0005085">
    <property type="term" value="F:guanyl-nucleotide exchange factor activity"/>
    <property type="evidence" value="ECO:0007669"/>
    <property type="project" value="UniProtKB-KW"/>
</dbReference>
<dbReference type="STRING" id="1071383.J7R2Y6"/>
<dbReference type="OMA" id="LYFRNFN"/>
<dbReference type="PROSITE" id="PS50212">
    <property type="entry name" value="RASGEF_NTER"/>
    <property type="match status" value="1"/>
</dbReference>
<reference evidence="7" key="2">
    <citation type="submission" date="2012-08" db="EMBL/GenBank/DDBJ databases">
        <title>Genome sequence of Kazachstania naganishii.</title>
        <authorList>
            <person name="Gordon J.L."/>
            <person name="Armisen D."/>
            <person name="Proux-Wera E."/>
            <person name="OhEigeartaigh S.S."/>
            <person name="Byrne K.P."/>
            <person name="Wolfe K.H."/>
        </authorList>
    </citation>
    <scope>NUCLEOTIDE SEQUENCE [LARGE SCALE GENOMIC DNA]</scope>
    <source>
        <strain evidence="7">ATCC MYA-139 / BCRC 22969 / CBS 8797 / CCRC 22969 / KCTC 17520 / NBRC 10181 / NCYC 3082</strain>
    </source>
</reference>
<dbReference type="HOGENOM" id="CLU_003150_1_0_1"/>
<name>J7R2Y6_HUIN7</name>
<keyword evidence="7" id="KW-1185">Reference proteome</keyword>
<evidence type="ECO:0008006" key="8">
    <source>
        <dbReference type="Google" id="ProtNLM"/>
    </source>
</evidence>
<evidence type="ECO:0000256" key="2">
    <source>
        <dbReference type="PROSITE-ProRule" id="PRU00168"/>
    </source>
</evidence>
<dbReference type="Pfam" id="PF00617">
    <property type="entry name" value="RasGEF"/>
    <property type="match status" value="1"/>
</dbReference>
<dbReference type="GO" id="GO:0007265">
    <property type="term" value="P:Ras protein signal transduction"/>
    <property type="evidence" value="ECO:0007669"/>
    <property type="project" value="TreeGrafter"/>
</dbReference>
<proteinExistence type="predicted"/>
<dbReference type="Gene3D" id="1.10.840.10">
    <property type="entry name" value="Ras guanine-nucleotide exchange factors catalytic domain"/>
    <property type="match status" value="1"/>
</dbReference>
<dbReference type="CDD" id="cd06224">
    <property type="entry name" value="REM"/>
    <property type="match status" value="1"/>
</dbReference>
<evidence type="ECO:0000256" key="1">
    <source>
        <dbReference type="ARBA" id="ARBA00022658"/>
    </source>
</evidence>
<dbReference type="SUPFAM" id="SSF50044">
    <property type="entry name" value="SH3-domain"/>
    <property type="match status" value="1"/>
</dbReference>
<dbReference type="SUPFAM" id="SSF48366">
    <property type="entry name" value="Ras GEF"/>
    <property type="match status" value="1"/>
</dbReference>
<dbReference type="PANTHER" id="PTHR23113">
    <property type="entry name" value="GUANINE NUCLEOTIDE EXCHANGE FACTOR"/>
    <property type="match status" value="1"/>
</dbReference>
<dbReference type="EMBL" id="HE978316">
    <property type="protein sequence ID" value="CCK69195.1"/>
    <property type="molecule type" value="Genomic_DNA"/>
</dbReference>
<reference evidence="6 7" key="1">
    <citation type="journal article" date="2011" name="Proc. Natl. Acad. Sci. U.S.A.">
        <title>Evolutionary erosion of yeast sex chromosomes by mating-type switching accidents.</title>
        <authorList>
            <person name="Gordon J.L."/>
            <person name="Armisen D."/>
            <person name="Proux-Wera E."/>
            <person name="Oheigeartaigh S.S."/>
            <person name="Byrne K.P."/>
            <person name="Wolfe K.H."/>
        </authorList>
    </citation>
    <scope>NUCLEOTIDE SEQUENCE [LARGE SCALE GENOMIC DNA]</scope>
    <source>
        <strain evidence="7">ATCC MYA-139 / BCRC 22969 / CBS 8797 / CCRC 22969 / KCTC 17520 / NBRC 10181 / NCYC 3082</strain>
    </source>
</reference>
<organism evidence="6 7">
    <name type="scientific">Huiozyma naganishii (strain ATCC MYA-139 / BCRC 22969 / CBS 8797 / KCTC 17520 / NBRC 10181 / NCYC 3082 / Yp74L-3)</name>
    <name type="common">Yeast</name>
    <name type="synonym">Kazachstania naganishii</name>
    <dbReference type="NCBI Taxonomy" id="1071383"/>
    <lineage>
        <taxon>Eukaryota</taxon>
        <taxon>Fungi</taxon>
        <taxon>Dikarya</taxon>
        <taxon>Ascomycota</taxon>
        <taxon>Saccharomycotina</taxon>
        <taxon>Saccharomycetes</taxon>
        <taxon>Saccharomycetales</taxon>
        <taxon>Saccharomycetaceae</taxon>
        <taxon>Huiozyma</taxon>
    </lineage>
</organism>
<dbReference type="PANTHER" id="PTHR23113:SF354">
    <property type="entry name" value="BUD SITE SELECTION PROTEIN 5"/>
    <property type="match status" value="1"/>
</dbReference>
<dbReference type="GO" id="GO:0005886">
    <property type="term" value="C:plasma membrane"/>
    <property type="evidence" value="ECO:0007669"/>
    <property type="project" value="TreeGrafter"/>
</dbReference>
<dbReference type="KEGG" id="kng:KNAG_0C00810"/>
<protein>
    <recommendedName>
        <fullName evidence="8">Ras-GEF domain-containing protein</fullName>
    </recommendedName>
</protein>
<sequence>MEMHFSPTTPLFLEDETDNCRISTTISPTQELSLPTNEINQLPFDERQHIYPDRQMFASSNDNITSESFVTARTRFNNDASNNSSQRHIFSSLAHSNNNSNVTLAKQNTIIEHPDDNMTPLAPNTETFINTEDNSHQVLQHTVNNRLDATGLNQLEGLGLSMGSPEHSTEGNRDNFSQTSGIPDSPRKAIRASMLLTSKASNRNSVAPSQLPPALEQLNTNNETDRSTYTNGTDANDTFNFEDTVNESLINDTVNTSKFDDTIDSIDSSSNWETSSIRHNSVEMSDGKIDTTSSGYDSKTLPNYAYLFIVAAHSFDATTLDNKDDIRICLSFDEDDVGFVHNVDASGWGEVTLIPSQRRGWVPLNYFADYVKKIPDADDYTNSFKYLRDYVNSKAPMEDLLTDSAKFLINISDNSTRNTTVIHIDLINAIRDGVKKLLELTGCVSRSDEIVQAKENVRKSRKKLLADWYSLMIKADHYKDTQSLKNLLTLNSLVYEVLRRAFTFYKVWSTEKLSFERSKTIKRDDTASQTKNRASLDKGCEHLSNKDWKHNSTKFLTSVPQPTLRLNEVYHVLSNYLSLIMGRLDMIEDNPAGCEALEFMVHQIIILLRELLYISKTCSYIIKEKYQYAYEDTLDKNLDPLLSLVSELVSATKVVVTTTLHDNLYDSNPRNEGKHSSTGDSNYTYSENGQTLLKIAAKMITLIGHIVTGCNSYMRLIGDFELDPERKYPDFMASKLSPEAFIAKCSTTNPAFNVKQSQINTPTFETAQKRFNASHQVNSLKNGAITLAPLDGETDSKVFSRESTFDKYRIDENDKLGNFPETVFDEDSFHKECMFDKEGALIGASFKALVYKLTDELEGPSELLVFCFLLNFRKFGNSIDLVSELLSRFDVTGNSLKYERTRKNASYSSKERRLKNRRKLVCSTFQRWMESFWVLKDYGVLPTIINFCNECVSSLLPIQSKVLTEIASQLVLTCPQTFDPQQHQWRDVQTTQLIVPVISNPKTISVLSEASSTNSLRLSVFSLNDRVIDDYDLAAMPDTKRDSVHLPLPMLNLGTSTLLSKNDAKCIDNLNEIYRTLYKVSNTPEPRSEQSLLNIWKDLNHSDITGNYLVERYPRSRVSLALFSPLEIAKQLVLLESELYLRIQPFELINYKNPEKCSNITAVLEFTNQLSNYVIDSLVATDISLGQRVERLMGWLRIALASVYFRNFNSVAAIMTSLQSHTITRIAMLWDQLEKKDMKLFEYLSRIIHPNHNYKVYRTKLNMIIGDNQYPKSPLPVVPFFNLFVQDLTFLNDGNSDYRNPDVFRPNKLVNIDKFLRITRVIGHIQYFQVGYERSSQGDMNADDSFFRMTEQLSIDTTNITALPTMQEFILYEFQRISKIYKESPDRGYELSFKIAPR</sequence>
<dbReference type="InterPro" id="IPR001895">
    <property type="entry name" value="RASGEF_cat_dom"/>
</dbReference>
<feature type="compositionally biased region" description="Polar residues" evidence="3">
    <location>
        <begin position="217"/>
        <end position="238"/>
    </location>
</feature>
<dbReference type="InterPro" id="IPR023578">
    <property type="entry name" value="Ras_GEF_dom_sf"/>
</dbReference>
<feature type="region of interest" description="Disordered" evidence="3">
    <location>
        <begin position="158"/>
        <end position="187"/>
    </location>
</feature>
<evidence type="ECO:0000313" key="7">
    <source>
        <dbReference type="Proteomes" id="UP000006310"/>
    </source>
</evidence>